<dbReference type="OrthoDB" id="9809280at2"/>
<reference evidence="17 18" key="1">
    <citation type="submission" date="2016-09" db="EMBL/GenBank/DDBJ databases">
        <title>Genomic evidence for plant-parasitic nematodes as the earliest Wolbachia hosts.</title>
        <authorList>
            <person name="Brown A.M."/>
            <person name="Wasala S.K."/>
            <person name="Howe D.K."/>
            <person name="Peetz A.B."/>
            <person name="Zasada I.A."/>
            <person name="Denver D.R."/>
        </authorList>
    </citation>
    <scope>NUCLEOTIDE SEQUENCE [LARGE SCALE GENOMIC DNA]</scope>
    <source>
        <strain evidence="18">wPpe</strain>
    </source>
</reference>
<keyword evidence="7" id="KW-0813">Transport</keyword>
<evidence type="ECO:0000256" key="5">
    <source>
        <dbReference type="ARBA" id="ARBA00011558"/>
    </source>
</evidence>
<accession>A0A1E7QJK5</accession>
<keyword evidence="15 16" id="KW-0472">Membrane</keyword>
<dbReference type="GO" id="GO:0016020">
    <property type="term" value="C:membrane"/>
    <property type="evidence" value="ECO:0007669"/>
    <property type="project" value="UniProtKB-SubCell"/>
</dbReference>
<keyword evidence="9" id="KW-0349">Heme</keyword>
<dbReference type="GO" id="GO:0006099">
    <property type="term" value="P:tricarboxylic acid cycle"/>
    <property type="evidence" value="ECO:0007669"/>
    <property type="project" value="UniProtKB-UniPathway"/>
</dbReference>
<dbReference type="Proteomes" id="UP000175679">
    <property type="component" value="Unassembled WGS sequence"/>
</dbReference>
<feature type="transmembrane region" description="Helical" evidence="16">
    <location>
        <begin position="16"/>
        <end position="35"/>
    </location>
</feature>
<comment type="cofactor">
    <cofactor evidence="1">
        <name>heme</name>
        <dbReference type="ChEBI" id="CHEBI:30413"/>
    </cofactor>
</comment>
<gene>
    <name evidence="17" type="ORF">BIY23_03045</name>
</gene>
<evidence type="ECO:0000256" key="11">
    <source>
        <dbReference type="ARBA" id="ARBA00022723"/>
    </source>
</evidence>
<evidence type="ECO:0000256" key="10">
    <source>
        <dbReference type="ARBA" id="ARBA00022692"/>
    </source>
</evidence>
<dbReference type="InterPro" id="IPR000701">
    <property type="entry name" value="SuccDH_FuR_B_TM-su"/>
</dbReference>
<sequence>MKQVKDAVHYWKSQRFSALVLLFLFPWCIYLIFCINNSNLLIESTWKPLINPLEFLFFIVILFYAFHHAVLGMQIICEDYIHNPIIRFFLIRVIQCLSIITYVILTFTIFCSNRYFCF</sequence>
<feature type="transmembrane region" description="Helical" evidence="16">
    <location>
        <begin position="55"/>
        <end position="77"/>
    </location>
</feature>
<evidence type="ECO:0000256" key="9">
    <source>
        <dbReference type="ARBA" id="ARBA00022617"/>
    </source>
</evidence>
<evidence type="ECO:0000256" key="3">
    <source>
        <dbReference type="ARBA" id="ARBA00004141"/>
    </source>
</evidence>
<evidence type="ECO:0000256" key="7">
    <source>
        <dbReference type="ARBA" id="ARBA00022448"/>
    </source>
</evidence>
<evidence type="ECO:0000256" key="15">
    <source>
        <dbReference type="ARBA" id="ARBA00023136"/>
    </source>
</evidence>
<evidence type="ECO:0000313" key="17">
    <source>
        <dbReference type="EMBL" id="OEY86650.1"/>
    </source>
</evidence>
<dbReference type="GO" id="GO:0020037">
    <property type="term" value="F:heme binding"/>
    <property type="evidence" value="ECO:0007669"/>
    <property type="project" value="InterPro"/>
</dbReference>
<keyword evidence="8" id="KW-0816">Tricarboxylic acid cycle</keyword>
<keyword evidence="13 16" id="KW-1133">Transmembrane helix</keyword>
<dbReference type="NCBIfam" id="TIGR02968">
    <property type="entry name" value="succ_dehyd_anc"/>
    <property type="match status" value="1"/>
</dbReference>
<keyword evidence="11" id="KW-0479">Metal-binding</keyword>
<dbReference type="InterPro" id="IPR034804">
    <property type="entry name" value="SQR/QFR_C/D"/>
</dbReference>
<comment type="caution">
    <text evidence="17">The sequence shown here is derived from an EMBL/GenBank/DDBJ whole genome shotgun (WGS) entry which is preliminary data.</text>
</comment>
<evidence type="ECO:0000256" key="1">
    <source>
        <dbReference type="ARBA" id="ARBA00001971"/>
    </source>
</evidence>
<keyword evidence="18" id="KW-1185">Reference proteome</keyword>
<evidence type="ECO:0000256" key="12">
    <source>
        <dbReference type="ARBA" id="ARBA00022982"/>
    </source>
</evidence>
<dbReference type="RefSeq" id="WP_070065129.1">
    <property type="nucleotide sequence ID" value="NZ_MJMG01000007.1"/>
</dbReference>
<evidence type="ECO:0000256" key="6">
    <source>
        <dbReference type="ARBA" id="ARBA00019425"/>
    </source>
</evidence>
<comment type="function">
    <text evidence="2">Membrane-anchoring subunit of succinate dehydrogenase (SDH).</text>
</comment>
<dbReference type="UniPathway" id="UPA00223"/>
<feature type="transmembrane region" description="Helical" evidence="16">
    <location>
        <begin position="89"/>
        <end position="110"/>
    </location>
</feature>
<dbReference type="SUPFAM" id="SSF81343">
    <property type="entry name" value="Fumarate reductase respiratory complex transmembrane subunits"/>
    <property type="match status" value="1"/>
</dbReference>
<comment type="subcellular location">
    <subcellularLocation>
        <location evidence="3">Membrane</location>
        <topology evidence="3">Multi-pass membrane protein</topology>
    </subcellularLocation>
</comment>
<keyword evidence="12" id="KW-0249">Electron transport</keyword>
<evidence type="ECO:0000256" key="13">
    <source>
        <dbReference type="ARBA" id="ARBA00022989"/>
    </source>
</evidence>
<evidence type="ECO:0000256" key="4">
    <source>
        <dbReference type="ARBA" id="ARBA00005163"/>
    </source>
</evidence>
<keyword evidence="14" id="KW-0408">Iron</keyword>
<evidence type="ECO:0000256" key="16">
    <source>
        <dbReference type="SAM" id="Phobius"/>
    </source>
</evidence>
<name>A0A1E7QJK5_WOLPI</name>
<evidence type="ECO:0000256" key="8">
    <source>
        <dbReference type="ARBA" id="ARBA00022532"/>
    </source>
</evidence>
<proteinExistence type="predicted"/>
<dbReference type="InterPro" id="IPR014312">
    <property type="entry name" value="Succ_DH_anchor"/>
</dbReference>
<dbReference type="AlphaFoldDB" id="A0A1E7QJK5"/>
<evidence type="ECO:0000256" key="2">
    <source>
        <dbReference type="ARBA" id="ARBA00004050"/>
    </source>
</evidence>
<comment type="pathway">
    <text evidence="4">Carbohydrate metabolism; tricarboxylic acid cycle.</text>
</comment>
<dbReference type="GO" id="GO:0046872">
    <property type="term" value="F:metal ion binding"/>
    <property type="evidence" value="ECO:0007669"/>
    <property type="project" value="UniProtKB-KW"/>
</dbReference>
<dbReference type="Pfam" id="PF01127">
    <property type="entry name" value="Sdh_cyt"/>
    <property type="match status" value="1"/>
</dbReference>
<dbReference type="EMBL" id="MJMG01000007">
    <property type="protein sequence ID" value="OEY86650.1"/>
    <property type="molecule type" value="Genomic_DNA"/>
</dbReference>
<organism evidence="17 18">
    <name type="scientific">Wolbachia pipientis</name>
    <dbReference type="NCBI Taxonomy" id="955"/>
    <lineage>
        <taxon>Bacteria</taxon>
        <taxon>Pseudomonadati</taxon>
        <taxon>Pseudomonadota</taxon>
        <taxon>Alphaproteobacteria</taxon>
        <taxon>Rickettsiales</taxon>
        <taxon>Anaplasmataceae</taxon>
        <taxon>Wolbachieae</taxon>
        <taxon>Wolbachia</taxon>
    </lineage>
</organism>
<keyword evidence="10 16" id="KW-0812">Transmembrane</keyword>
<evidence type="ECO:0000256" key="14">
    <source>
        <dbReference type="ARBA" id="ARBA00023004"/>
    </source>
</evidence>
<protein>
    <recommendedName>
        <fullName evidence="6">Succinate dehydrogenase hydrophobic membrane anchor subunit</fullName>
    </recommendedName>
</protein>
<evidence type="ECO:0000313" key="18">
    <source>
        <dbReference type="Proteomes" id="UP000175679"/>
    </source>
</evidence>
<dbReference type="Gene3D" id="1.20.1300.10">
    <property type="entry name" value="Fumarate reductase/succinate dehydrogenase, transmembrane subunit"/>
    <property type="match status" value="1"/>
</dbReference>
<comment type="subunit">
    <text evidence="5">Part of an enzyme complex containing four subunits: a flavoprotein, an iron-sulfur protein, plus two membrane-anchoring proteins, SdhC and SdhD.</text>
</comment>